<protein>
    <submittedName>
        <fullName evidence="2">DUF2344 domain-containing protein</fullName>
    </submittedName>
</protein>
<dbReference type="OrthoDB" id="9780488at2"/>
<keyword evidence="3" id="KW-1185">Reference proteome</keyword>
<dbReference type="NCBIfam" id="TIGR03936">
    <property type="entry name" value="sam_1_link_chp"/>
    <property type="match status" value="1"/>
</dbReference>
<name>A0A3E2XMT3_9FIRM</name>
<accession>A0A3E2XMT3</accession>
<dbReference type="EMBL" id="QVFD01000007">
    <property type="protein sequence ID" value="RGC47048.1"/>
    <property type="molecule type" value="Genomic_DNA"/>
</dbReference>
<organism evidence="2 3">
    <name type="scientific">Coprococcus catus</name>
    <dbReference type="NCBI Taxonomy" id="116085"/>
    <lineage>
        <taxon>Bacteria</taxon>
        <taxon>Bacillati</taxon>
        <taxon>Bacillota</taxon>
        <taxon>Clostridia</taxon>
        <taxon>Lachnospirales</taxon>
        <taxon>Lachnospiraceae</taxon>
        <taxon>Coprococcus</taxon>
    </lineage>
</organism>
<comment type="caution">
    <text evidence="2">The sequence shown here is derived from an EMBL/GenBank/DDBJ whole genome shotgun (WGS) entry which is preliminary data.</text>
</comment>
<gene>
    <name evidence="2" type="ORF">DW747_09090</name>
</gene>
<sequence length="235" mass="26849">MKLRMRFGKEGIVKFIGHLDIMRYFQKAFRRANVDITYSQGYHPHPCLSFASPLGVGLESRGEYLDMEVNSFDDLEAMKNAVNAQMVEGIVVYSIRHLPDQAKNAMSIIAAADYEVGFREEMAPCETKQLKAAVESFMSRPEIRVIKKTKKSEREIDIRPLIYKMVVEENGKIFMQVAAGSATNLKPELVMQTLCRLENLEENDYAWLVTRCDMYADKGNEQTGRQLVSLEDFAE</sequence>
<proteinExistence type="predicted"/>
<dbReference type="Proteomes" id="UP000261231">
    <property type="component" value="Unassembled WGS sequence"/>
</dbReference>
<reference evidence="2 3" key="1">
    <citation type="submission" date="2018-08" db="EMBL/GenBank/DDBJ databases">
        <title>A genome reference for cultivated species of the human gut microbiota.</title>
        <authorList>
            <person name="Zou Y."/>
            <person name="Xue W."/>
            <person name="Luo G."/>
        </authorList>
    </citation>
    <scope>NUCLEOTIDE SEQUENCE [LARGE SCALE GENOMIC DNA]</scope>
    <source>
        <strain evidence="2 3">AM28-39</strain>
    </source>
</reference>
<dbReference type="InterPro" id="IPR018768">
    <property type="entry name" value="DUF2344"/>
</dbReference>
<dbReference type="Pfam" id="PF10105">
    <property type="entry name" value="DUF2344"/>
    <property type="match status" value="1"/>
</dbReference>
<dbReference type="AlphaFoldDB" id="A0A3E2XMT3"/>
<dbReference type="RefSeq" id="WP_117540132.1">
    <property type="nucleotide sequence ID" value="NZ_JAJCNA010000001.1"/>
</dbReference>
<evidence type="ECO:0000259" key="1">
    <source>
        <dbReference type="Pfam" id="PF10105"/>
    </source>
</evidence>
<feature type="domain" description="DUF2344" evidence="1">
    <location>
        <begin position="2"/>
        <end position="187"/>
    </location>
</feature>
<evidence type="ECO:0000313" key="2">
    <source>
        <dbReference type="EMBL" id="RGC47048.1"/>
    </source>
</evidence>
<evidence type="ECO:0000313" key="3">
    <source>
        <dbReference type="Proteomes" id="UP000261231"/>
    </source>
</evidence>